<proteinExistence type="predicted"/>
<comment type="caution">
    <text evidence="1">The sequence shown here is derived from an EMBL/GenBank/DDBJ whole genome shotgun (WGS) entry which is preliminary data.</text>
</comment>
<dbReference type="RefSeq" id="WP_029743098.1">
    <property type="nucleotide sequence ID" value="NZ_BCCV01000040.1"/>
</dbReference>
<sequence>MTYNMTDTTLKIGQLDLDMTQFEVPKKIVILSAKVNNKYNEVNGEQVKTDEVVKVVCNVLDADKVKILKELGISTEDLKAINLEIVGNVDKIATLAQNKSLLNVPIELIKPKVRLAWNMTRSNWAGVKLVCEDIKILGA</sequence>
<evidence type="ECO:0000313" key="2">
    <source>
        <dbReference type="Proteomes" id="UP000548355"/>
    </source>
</evidence>
<gene>
    <name evidence="1" type="ORF">HU146_01020</name>
</gene>
<dbReference type="EMBL" id="JABXEU010000002">
    <property type="protein sequence ID" value="NVH35846.1"/>
    <property type="molecule type" value="Genomic_DNA"/>
</dbReference>
<reference evidence="1 2" key="1">
    <citation type="submission" date="2020-06" db="EMBL/GenBank/DDBJ databases">
        <title>Pan-genome analysis of Streptococcus suis serotype 2 revealed genomic diversity among strains of different virulence.</title>
        <authorList>
            <person name="Guo G."/>
            <person name="Zhang W."/>
        </authorList>
    </citation>
    <scope>NUCLEOTIDE SEQUENCE [LARGE SCALE GENOMIC DNA]</scope>
    <source>
        <strain evidence="1 2">ZJ92091101</strain>
    </source>
</reference>
<protein>
    <submittedName>
        <fullName evidence="1">Uncharacterized protein</fullName>
    </submittedName>
</protein>
<accession>A0A7Y6RN57</accession>
<name>A0A7Y6RN57_STRSU</name>
<dbReference type="AlphaFoldDB" id="A0A7Y6RN57"/>
<evidence type="ECO:0000313" key="1">
    <source>
        <dbReference type="EMBL" id="NVH35846.1"/>
    </source>
</evidence>
<organism evidence="1 2">
    <name type="scientific">Streptococcus suis</name>
    <dbReference type="NCBI Taxonomy" id="1307"/>
    <lineage>
        <taxon>Bacteria</taxon>
        <taxon>Bacillati</taxon>
        <taxon>Bacillota</taxon>
        <taxon>Bacilli</taxon>
        <taxon>Lactobacillales</taxon>
        <taxon>Streptococcaceae</taxon>
        <taxon>Streptococcus</taxon>
    </lineage>
</organism>
<dbReference type="Proteomes" id="UP000548355">
    <property type="component" value="Unassembled WGS sequence"/>
</dbReference>